<reference evidence="1 2" key="1">
    <citation type="journal article" date="2017" name="Genome Biol. Evol.">
        <title>Comparative Genomic Analysis Identifies a Campylobacter Clade Deficient in Selenium Metabolism.</title>
        <authorList>
            <person name="Miller W.G."/>
            <person name="Yee E."/>
            <person name="Lopes B.S."/>
            <person name="Chapman M.H."/>
            <person name="Huynh S."/>
            <person name="Bono J.L."/>
            <person name="Parker C.T."/>
            <person name="Strachan N.J.C."/>
            <person name="Forbes K.J."/>
        </authorList>
    </citation>
    <scope>NUCLEOTIDE SEQUENCE [LARGE SCALE GENOMIC DNA]</scope>
    <source>
        <strain evidence="1 2">RM9261</strain>
    </source>
</reference>
<name>A0ABZ2E8A3_9BACT</name>
<sequence length="63" mass="7525">MQKPSKLAQIPQIRFAGFTEDWERRKLGITKTFLQMATMESHIQRHQIWPIAVKVFRFLQVVI</sequence>
<evidence type="ECO:0000313" key="2">
    <source>
        <dbReference type="Proteomes" id="UP001318120"/>
    </source>
</evidence>
<dbReference type="EMBL" id="CP144916">
    <property type="protein sequence ID" value="WWC41950.1"/>
    <property type="molecule type" value="Genomic_DNA"/>
</dbReference>
<accession>A0ABZ2E8A3</accession>
<gene>
    <name evidence="1" type="ORF">CVIC9261_01060</name>
</gene>
<protein>
    <recommendedName>
        <fullName evidence="3">Restriction endonuclease subunit S</fullName>
    </recommendedName>
</protein>
<organism evidence="1 2">
    <name type="scientific">Campylobacter vicugnae</name>
    <dbReference type="NCBI Taxonomy" id="1660076"/>
    <lineage>
        <taxon>Bacteria</taxon>
        <taxon>Pseudomonadati</taxon>
        <taxon>Campylobacterota</taxon>
        <taxon>Epsilonproteobacteria</taxon>
        <taxon>Campylobacterales</taxon>
        <taxon>Campylobacteraceae</taxon>
        <taxon>Campylobacter</taxon>
    </lineage>
</organism>
<dbReference type="GeneID" id="93112656"/>
<evidence type="ECO:0000313" key="1">
    <source>
        <dbReference type="EMBL" id="WWC41950.1"/>
    </source>
</evidence>
<dbReference type="RefSeq" id="WP_201791009.1">
    <property type="nucleotide sequence ID" value="NZ_CP018793.1"/>
</dbReference>
<dbReference type="Proteomes" id="UP001318120">
    <property type="component" value="Chromosome"/>
</dbReference>
<keyword evidence="2" id="KW-1185">Reference proteome</keyword>
<evidence type="ECO:0008006" key="3">
    <source>
        <dbReference type="Google" id="ProtNLM"/>
    </source>
</evidence>
<proteinExistence type="predicted"/>